<reference evidence="2 3" key="1">
    <citation type="submission" date="2020-07" db="EMBL/GenBank/DDBJ databases">
        <title>Fungal Genomes of the International Space Station.</title>
        <authorList>
            <person name="Seuylemezian A."/>
            <person name="Singh N.K."/>
            <person name="Wood J."/>
            <person name="Venkateswaran K."/>
        </authorList>
    </citation>
    <scope>NUCLEOTIDE SEQUENCE [LARGE SCALE GENOMIC DNA]</scope>
    <source>
        <strain evidence="2 3">PL-B2</strain>
    </source>
</reference>
<dbReference type="Proteomes" id="UP000769780">
    <property type="component" value="Unassembled WGS sequence"/>
</dbReference>
<dbReference type="RefSeq" id="WP_221873580.1">
    <property type="nucleotide sequence ID" value="NZ_JACWFH010000012.1"/>
</dbReference>
<keyword evidence="3" id="KW-1185">Reference proteome</keyword>
<dbReference type="EMBL" id="JACWFH010000012">
    <property type="protein sequence ID" value="MBY0097361.1"/>
    <property type="molecule type" value="Genomic_DNA"/>
</dbReference>
<keyword evidence="1" id="KW-1133">Transmembrane helix</keyword>
<protein>
    <recommendedName>
        <fullName evidence="4">Yip1 domain-containing protein</fullName>
    </recommendedName>
</protein>
<evidence type="ECO:0000313" key="2">
    <source>
        <dbReference type="EMBL" id="MBY0097361.1"/>
    </source>
</evidence>
<evidence type="ECO:0000313" key="3">
    <source>
        <dbReference type="Proteomes" id="UP000769780"/>
    </source>
</evidence>
<sequence length="220" mass="25046">MMFQIRLMRGLKHPNYFTYELSTTESVGKVWRHVLIMALISGLVFGVSGYFGIGSEYLAKKFLILSPEEFQLQKALFVAGQMLWGLFYGMVILYISAFWFWSMTDTELNRFVVMQLLVLIVLLLERVVLIPVSLLLGVPEVSSPFSLGPIAQTLTDNSFAVNFFGGVSLFKGWVIIIQYLYVRALTGKSRIIVLSLVLSLNLIYWLLSAFFSIIQFEKVI</sequence>
<accession>A0ABS7K525</accession>
<evidence type="ECO:0008006" key="4">
    <source>
        <dbReference type="Google" id="ProtNLM"/>
    </source>
</evidence>
<evidence type="ECO:0000256" key="1">
    <source>
        <dbReference type="SAM" id="Phobius"/>
    </source>
</evidence>
<feature type="transmembrane region" description="Helical" evidence="1">
    <location>
        <begin position="34"/>
        <end position="55"/>
    </location>
</feature>
<feature type="transmembrane region" description="Helical" evidence="1">
    <location>
        <begin position="75"/>
        <end position="101"/>
    </location>
</feature>
<comment type="caution">
    <text evidence="2">The sequence shown here is derived from an EMBL/GenBank/DDBJ whole genome shotgun (WGS) entry which is preliminary data.</text>
</comment>
<proteinExistence type="predicted"/>
<name>A0ABS7K525_9BACI</name>
<feature type="transmembrane region" description="Helical" evidence="1">
    <location>
        <begin position="193"/>
        <end position="214"/>
    </location>
</feature>
<feature type="transmembrane region" description="Helical" evidence="1">
    <location>
        <begin position="159"/>
        <end position="181"/>
    </location>
</feature>
<gene>
    <name evidence="2" type="ORF">H0185_11205</name>
</gene>
<keyword evidence="1" id="KW-0472">Membrane</keyword>
<keyword evidence="1" id="KW-0812">Transmembrane</keyword>
<organism evidence="2 3">
    <name type="scientific">Mesobacillus maritimus</name>
    <dbReference type="NCBI Taxonomy" id="1643336"/>
    <lineage>
        <taxon>Bacteria</taxon>
        <taxon>Bacillati</taxon>
        <taxon>Bacillota</taxon>
        <taxon>Bacilli</taxon>
        <taxon>Bacillales</taxon>
        <taxon>Bacillaceae</taxon>
        <taxon>Mesobacillus</taxon>
    </lineage>
</organism>
<feature type="transmembrane region" description="Helical" evidence="1">
    <location>
        <begin position="113"/>
        <end position="139"/>
    </location>
</feature>